<name>A0A4R1FTR5_9PAST</name>
<evidence type="ECO:0000313" key="3">
    <source>
        <dbReference type="Proteomes" id="UP000294702"/>
    </source>
</evidence>
<comment type="caution">
    <text evidence="2">The sequence shown here is derived from an EMBL/GenBank/DDBJ whole genome shotgun (WGS) entry which is preliminary data.</text>
</comment>
<sequence length="75" mass="9037">MKKYLTLIIPLLLSACQQAEQDVCDQSCWQEKARQEWKAEHGKFQPNLTPEQEEYIQDWLIKHYPNTDFYNYIGE</sequence>
<dbReference type="RefSeq" id="WP_132691877.1">
    <property type="nucleotide sequence ID" value="NZ_SMFT01000005.1"/>
</dbReference>
<keyword evidence="1" id="KW-0732">Signal</keyword>
<dbReference type="EMBL" id="SMFT01000005">
    <property type="protein sequence ID" value="TCJ95928.1"/>
    <property type="molecule type" value="Genomic_DNA"/>
</dbReference>
<dbReference type="Proteomes" id="UP000294702">
    <property type="component" value="Unassembled WGS sequence"/>
</dbReference>
<feature type="chain" id="PRO_5020646998" evidence="1">
    <location>
        <begin position="20"/>
        <end position="75"/>
    </location>
</feature>
<gene>
    <name evidence="2" type="ORF">EV694_1931</name>
</gene>
<evidence type="ECO:0000256" key="1">
    <source>
        <dbReference type="SAM" id="SignalP"/>
    </source>
</evidence>
<accession>A0A4R1FTR5</accession>
<keyword evidence="3" id="KW-1185">Reference proteome</keyword>
<dbReference type="PROSITE" id="PS51257">
    <property type="entry name" value="PROKAR_LIPOPROTEIN"/>
    <property type="match status" value="1"/>
</dbReference>
<dbReference type="AlphaFoldDB" id="A0A4R1FTR5"/>
<feature type="signal peptide" evidence="1">
    <location>
        <begin position="1"/>
        <end position="19"/>
    </location>
</feature>
<proteinExistence type="predicted"/>
<dbReference type="OrthoDB" id="5688508at2"/>
<organism evidence="2 3">
    <name type="scientific">Volucribacter psittacicida</name>
    <dbReference type="NCBI Taxonomy" id="203482"/>
    <lineage>
        <taxon>Bacteria</taxon>
        <taxon>Pseudomonadati</taxon>
        <taxon>Pseudomonadota</taxon>
        <taxon>Gammaproteobacteria</taxon>
        <taxon>Pasteurellales</taxon>
        <taxon>Pasteurellaceae</taxon>
        <taxon>Volucribacter</taxon>
    </lineage>
</organism>
<protein>
    <submittedName>
        <fullName evidence="2">Uncharacterized protein</fullName>
    </submittedName>
</protein>
<reference evidence="2 3" key="1">
    <citation type="submission" date="2019-03" db="EMBL/GenBank/DDBJ databases">
        <title>Genomic Encyclopedia of Type Strains, Phase IV (KMG-IV): sequencing the most valuable type-strain genomes for metagenomic binning, comparative biology and taxonomic classification.</title>
        <authorList>
            <person name="Goeker M."/>
        </authorList>
    </citation>
    <scope>NUCLEOTIDE SEQUENCE [LARGE SCALE GENOMIC DNA]</scope>
    <source>
        <strain evidence="2 3">DSM 15534</strain>
    </source>
</reference>
<evidence type="ECO:0000313" key="2">
    <source>
        <dbReference type="EMBL" id="TCJ95928.1"/>
    </source>
</evidence>